<feature type="domain" description="DDE-1" evidence="1">
    <location>
        <begin position="24"/>
        <end position="191"/>
    </location>
</feature>
<sequence length="200" mass="22659">MPPGFTFAKIGGSSRVKESQKHSARITAVLTIRGDGTKLPLLIIVKGHPGGDIEKTERPTYPEGPVYAVQKNAYMNQRIWSLYLREVLKPDIDCPSVVLADNLNCHVSSKSYKIIEDEFFCGVYLHPLPANTTSILQPFDVGFMGPFKKMCRTEWIKEEKVVTAAEKRLATIKRSIKVWNDMKQETVRKSFEKALNIFEI</sequence>
<dbReference type="EMBL" id="QUSY01001230">
    <property type="protein sequence ID" value="RHY25651.1"/>
    <property type="molecule type" value="Genomic_DNA"/>
</dbReference>
<comment type="caution">
    <text evidence="2">The sequence shown here is derived from an EMBL/GenBank/DDBJ whole genome shotgun (WGS) entry which is preliminary data.</text>
</comment>
<dbReference type="Proteomes" id="UP000285060">
    <property type="component" value="Unassembled WGS sequence"/>
</dbReference>
<evidence type="ECO:0000259" key="1">
    <source>
        <dbReference type="Pfam" id="PF03184"/>
    </source>
</evidence>
<proteinExistence type="predicted"/>
<reference evidence="2 3" key="1">
    <citation type="submission" date="2018-08" db="EMBL/GenBank/DDBJ databases">
        <title>Aphanomyces genome sequencing and annotation.</title>
        <authorList>
            <person name="Minardi D."/>
            <person name="Oidtmann B."/>
            <person name="Van Der Giezen M."/>
            <person name="Studholme D.J."/>
        </authorList>
    </citation>
    <scope>NUCLEOTIDE SEQUENCE [LARGE SCALE GENOMIC DNA]</scope>
    <source>
        <strain evidence="2 3">NJM0002</strain>
    </source>
</reference>
<dbReference type="InterPro" id="IPR004875">
    <property type="entry name" value="DDE_SF_endonuclease_dom"/>
</dbReference>
<accession>A0A3R7CVV9</accession>
<gene>
    <name evidence="2" type="ORF">DYB32_008177</name>
</gene>
<organism evidence="2 3">
    <name type="scientific">Aphanomyces invadans</name>
    <dbReference type="NCBI Taxonomy" id="157072"/>
    <lineage>
        <taxon>Eukaryota</taxon>
        <taxon>Sar</taxon>
        <taxon>Stramenopiles</taxon>
        <taxon>Oomycota</taxon>
        <taxon>Saprolegniomycetes</taxon>
        <taxon>Saprolegniales</taxon>
        <taxon>Verrucalvaceae</taxon>
        <taxon>Aphanomyces</taxon>
    </lineage>
</organism>
<dbReference type="AlphaFoldDB" id="A0A3R7CVV9"/>
<dbReference type="GO" id="GO:0003676">
    <property type="term" value="F:nucleic acid binding"/>
    <property type="evidence" value="ECO:0007669"/>
    <property type="project" value="InterPro"/>
</dbReference>
<evidence type="ECO:0000313" key="3">
    <source>
        <dbReference type="Proteomes" id="UP000285060"/>
    </source>
</evidence>
<keyword evidence="3" id="KW-1185">Reference proteome</keyword>
<evidence type="ECO:0000313" key="2">
    <source>
        <dbReference type="EMBL" id="RHY25651.1"/>
    </source>
</evidence>
<name>A0A3R7CVV9_9STRA</name>
<protein>
    <recommendedName>
        <fullName evidence="1">DDE-1 domain-containing protein</fullName>
    </recommendedName>
</protein>
<dbReference type="Pfam" id="PF03184">
    <property type="entry name" value="DDE_1"/>
    <property type="match status" value="1"/>
</dbReference>
<dbReference type="VEuPathDB" id="FungiDB:H310_09717"/>